<dbReference type="PIRSF" id="PIRSF016578">
    <property type="entry name" value="HsaA"/>
    <property type="match status" value="1"/>
</dbReference>
<keyword evidence="1 4" id="KW-0560">Oxidoreductase</keyword>
<dbReference type="GO" id="GO:0005737">
    <property type="term" value="C:cytoplasm"/>
    <property type="evidence" value="ECO:0007669"/>
    <property type="project" value="TreeGrafter"/>
</dbReference>
<dbReference type="Proteomes" id="UP000255082">
    <property type="component" value="Unassembled WGS sequence"/>
</dbReference>
<evidence type="ECO:0000313" key="5">
    <source>
        <dbReference type="Proteomes" id="UP000255082"/>
    </source>
</evidence>
<gene>
    <name evidence="4" type="primary">hsaA_3</name>
    <name evidence="4" type="ORF">NCTC13184_04880</name>
</gene>
<dbReference type="NCBIfam" id="NF045629">
    <property type="entry name" value="monooxsub_HsaA"/>
    <property type="match status" value="1"/>
</dbReference>
<evidence type="ECO:0000256" key="2">
    <source>
        <dbReference type="SAM" id="MobiDB-lite"/>
    </source>
</evidence>
<accession>A0A378X0J5</accession>
<feature type="compositionally biased region" description="Low complexity" evidence="2">
    <location>
        <begin position="415"/>
        <end position="428"/>
    </location>
</feature>
<dbReference type="InterPro" id="IPR046373">
    <property type="entry name" value="Acyl-CoA_Oxase/DH_mid-dom_sf"/>
</dbReference>
<dbReference type="Pfam" id="PF08028">
    <property type="entry name" value="Acyl-CoA_dh_2"/>
    <property type="match status" value="1"/>
</dbReference>
<evidence type="ECO:0000256" key="1">
    <source>
        <dbReference type="ARBA" id="ARBA00023002"/>
    </source>
</evidence>
<dbReference type="PANTHER" id="PTHR48083">
    <property type="entry name" value="MEDIUM-CHAIN SPECIFIC ACYL-COA DEHYDROGENASE, MITOCHONDRIAL-RELATED"/>
    <property type="match status" value="1"/>
</dbReference>
<dbReference type="GO" id="GO:0050660">
    <property type="term" value="F:flavin adenine dinucleotide binding"/>
    <property type="evidence" value="ECO:0007669"/>
    <property type="project" value="InterPro"/>
</dbReference>
<dbReference type="EMBL" id="UGRU01000001">
    <property type="protein sequence ID" value="SUA46355.1"/>
    <property type="molecule type" value="Genomic_DNA"/>
</dbReference>
<dbReference type="GO" id="GO:0033539">
    <property type="term" value="P:fatty acid beta-oxidation using acyl-CoA dehydrogenase"/>
    <property type="evidence" value="ECO:0007669"/>
    <property type="project" value="TreeGrafter"/>
</dbReference>
<proteinExistence type="predicted"/>
<dbReference type="InterPro" id="IPR037069">
    <property type="entry name" value="AcylCoA_DH/ox_N_sf"/>
</dbReference>
<dbReference type="Gene3D" id="1.10.540.10">
    <property type="entry name" value="Acyl-CoA dehydrogenase/oxidase, N-terminal domain"/>
    <property type="match status" value="1"/>
</dbReference>
<dbReference type="RefSeq" id="WP_063917839.1">
    <property type="nucleotide sequence ID" value="NZ_JAJFOE010000001.1"/>
</dbReference>
<evidence type="ECO:0000259" key="3">
    <source>
        <dbReference type="Pfam" id="PF08028"/>
    </source>
</evidence>
<keyword evidence="4" id="KW-0503">Monooxygenase</keyword>
<name>A0A378X0J5_9NOCA</name>
<sequence>MSETHAGVTDHPATVPGGAVASAAGSATVLAALRAVLPALRERAAGTEQARRIPVESIDELTETGILRLLQPRRHGGYEAHPAEFYTAVAEVAEACGSTGWVAAVLGISPWNLALFDAAAQDEVWGSDRDARLCSSYALTGTATPVEGGYRLSGRWGFASGCDHAQWALLGARVMDGDTAADSCTFLVPAADYTVVDVWQAVGLRGTGSNDIVAEDVFVPAHRVLDSGSVGACETPGNAVNDGPLYRIPFGCVHTSAITAAIIGMARGGYHAHLDQQRDRIRVALPGDATKDSGFTGSAFREDPATLTRIAEAAGELDAAWVLLTHNIGRLHHLATTGAPIPPPERLRLRRDQVRGTERAVYAMDRLFENSGGRALRPDSVIQRCWRDAHAGRAHAANDPERVYRMFGSAELGAALPAPTAASPADAASEAKARRS</sequence>
<dbReference type="PANTHER" id="PTHR48083:SF19">
    <property type="entry name" value="FLAVIN-DEPENDENT MONOOXYGENASE, OXYGENASE SUBUNIT HSAA"/>
    <property type="match status" value="1"/>
</dbReference>
<evidence type="ECO:0000313" key="4">
    <source>
        <dbReference type="EMBL" id="SUA46355.1"/>
    </source>
</evidence>
<dbReference type="Gene3D" id="1.20.140.10">
    <property type="entry name" value="Butyryl-CoA Dehydrogenase, subunit A, domain 3"/>
    <property type="match status" value="1"/>
</dbReference>
<protein>
    <submittedName>
        <fullName evidence="4">Flavin-dependent monooxygenase, oxygenase subunit HsaA</fullName>
        <ecNumber evidence="4">1.14.14.12</ecNumber>
    </submittedName>
</protein>
<dbReference type="EC" id="1.14.14.12" evidence="4"/>
<dbReference type="GO" id="GO:0036383">
    <property type="term" value="F:3-hydroxy-9,10-secoandrosta-1,3,5(10)-triene-9,17-dione monooxygenase activity"/>
    <property type="evidence" value="ECO:0007669"/>
    <property type="project" value="UniProtKB-EC"/>
</dbReference>
<dbReference type="InterPro" id="IPR054617">
    <property type="entry name" value="HsaA"/>
</dbReference>
<dbReference type="GO" id="GO:0003995">
    <property type="term" value="F:acyl-CoA dehydrogenase activity"/>
    <property type="evidence" value="ECO:0007669"/>
    <property type="project" value="TreeGrafter"/>
</dbReference>
<dbReference type="SUPFAM" id="SSF56645">
    <property type="entry name" value="Acyl-CoA dehydrogenase NM domain-like"/>
    <property type="match status" value="1"/>
</dbReference>
<dbReference type="OrthoDB" id="3404950at2"/>
<dbReference type="SUPFAM" id="SSF47203">
    <property type="entry name" value="Acyl-CoA dehydrogenase C-terminal domain-like"/>
    <property type="match status" value="1"/>
</dbReference>
<feature type="domain" description="Acyl-CoA dehydrogenase C-terminal" evidence="3">
    <location>
        <begin position="258"/>
        <end position="399"/>
    </location>
</feature>
<organism evidence="4 5">
    <name type="scientific">Nocardia africana</name>
    <dbReference type="NCBI Taxonomy" id="134964"/>
    <lineage>
        <taxon>Bacteria</taxon>
        <taxon>Bacillati</taxon>
        <taxon>Actinomycetota</taxon>
        <taxon>Actinomycetes</taxon>
        <taxon>Mycobacteriales</taxon>
        <taxon>Nocardiaceae</taxon>
        <taxon>Nocardia</taxon>
    </lineage>
</organism>
<dbReference type="InterPro" id="IPR036250">
    <property type="entry name" value="AcylCo_DH-like_C"/>
</dbReference>
<dbReference type="InterPro" id="IPR009100">
    <property type="entry name" value="AcylCoA_DH/oxidase_NM_dom_sf"/>
</dbReference>
<feature type="region of interest" description="Disordered" evidence="2">
    <location>
        <begin position="415"/>
        <end position="436"/>
    </location>
</feature>
<dbReference type="AlphaFoldDB" id="A0A378X0J5"/>
<dbReference type="InterPro" id="IPR013107">
    <property type="entry name" value="Acyl-CoA_DH_C"/>
</dbReference>
<dbReference type="InterPro" id="IPR050741">
    <property type="entry name" value="Acyl-CoA_dehydrogenase"/>
</dbReference>
<dbReference type="Gene3D" id="2.40.110.10">
    <property type="entry name" value="Butyryl-CoA Dehydrogenase, subunit A, domain 2"/>
    <property type="match status" value="1"/>
</dbReference>
<reference evidence="4 5" key="1">
    <citation type="submission" date="2018-06" db="EMBL/GenBank/DDBJ databases">
        <authorList>
            <consortium name="Pathogen Informatics"/>
            <person name="Doyle S."/>
        </authorList>
    </citation>
    <scope>NUCLEOTIDE SEQUENCE [LARGE SCALE GENOMIC DNA]</scope>
    <source>
        <strain evidence="4 5">NCTC13184</strain>
    </source>
</reference>